<dbReference type="EMBL" id="JAAWWB010000034">
    <property type="protein sequence ID" value="KAG6741685.1"/>
    <property type="molecule type" value="Genomic_DNA"/>
</dbReference>
<name>A0A8X7YA01_POPTO</name>
<feature type="region of interest" description="Disordered" evidence="1">
    <location>
        <begin position="120"/>
        <end position="139"/>
    </location>
</feature>
<comment type="caution">
    <text evidence="3">The sequence shown here is derived from an EMBL/GenBank/DDBJ whole genome shotgun (WGS) entry which is preliminary data.</text>
</comment>
<organism evidence="3 4">
    <name type="scientific">Populus tomentosa</name>
    <name type="common">Chinese white poplar</name>
    <dbReference type="NCBI Taxonomy" id="118781"/>
    <lineage>
        <taxon>Eukaryota</taxon>
        <taxon>Viridiplantae</taxon>
        <taxon>Streptophyta</taxon>
        <taxon>Embryophyta</taxon>
        <taxon>Tracheophyta</taxon>
        <taxon>Spermatophyta</taxon>
        <taxon>Magnoliopsida</taxon>
        <taxon>eudicotyledons</taxon>
        <taxon>Gunneridae</taxon>
        <taxon>Pentapetalae</taxon>
        <taxon>rosids</taxon>
        <taxon>fabids</taxon>
        <taxon>Malpighiales</taxon>
        <taxon>Salicaceae</taxon>
        <taxon>Saliceae</taxon>
        <taxon>Populus</taxon>
    </lineage>
</organism>
<reference evidence="3" key="1">
    <citation type="journal article" date="2020" name="bioRxiv">
        <title>Hybrid origin of Populus tomentosa Carr. identified through genome sequencing and phylogenomic analysis.</title>
        <authorList>
            <person name="An X."/>
            <person name="Gao K."/>
            <person name="Chen Z."/>
            <person name="Li J."/>
            <person name="Yang X."/>
            <person name="Yang X."/>
            <person name="Zhou J."/>
            <person name="Guo T."/>
            <person name="Zhao T."/>
            <person name="Huang S."/>
            <person name="Miao D."/>
            <person name="Khan W.U."/>
            <person name="Rao P."/>
            <person name="Ye M."/>
            <person name="Lei B."/>
            <person name="Liao W."/>
            <person name="Wang J."/>
            <person name="Ji L."/>
            <person name="Li Y."/>
            <person name="Guo B."/>
            <person name="Mustafa N.S."/>
            <person name="Li S."/>
            <person name="Yun Q."/>
            <person name="Keller S.R."/>
            <person name="Mao J."/>
            <person name="Zhang R."/>
            <person name="Strauss S.H."/>
        </authorList>
    </citation>
    <scope>NUCLEOTIDE SEQUENCE</scope>
    <source>
        <strain evidence="3">GM15</strain>
        <tissue evidence="3">Leaf</tissue>
    </source>
</reference>
<proteinExistence type="predicted"/>
<dbReference type="InterPro" id="IPR039316">
    <property type="entry name" value="CLE25/26"/>
</dbReference>
<feature type="compositionally biased region" description="Polar residues" evidence="1">
    <location>
        <begin position="122"/>
        <end position="132"/>
    </location>
</feature>
<feature type="transmembrane region" description="Helical" evidence="2">
    <location>
        <begin position="7"/>
        <end position="28"/>
    </location>
</feature>
<evidence type="ECO:0000256" key="1">
    <source>
        <dbReference type="SAM" id="MobiDB-lite"/>
    </source>
</evidence>
<evidence type="ECO:0000313" key="4">
    <source>
        <dbReference type="Proteomes" id="UP000886885"/>
    </source>
</evidence>
<dbReference type="PANTHER" id="PTHR34277:SF18">
    <property type="entry name" value="CLAVATA3_ESR (CLE)-RELATED PROTEIN 25"/>
    <property type="match status" value="1"/>
</dbReference>
<keyword evidence="4" id="KW-1185">Reference proteome</keyword>
<keyword evidence="2" id="KW-0812">Transmembrane</keyword>
<dbReference type="OrthoDB" id="1910203at2759"/>
<protein>
    <recommendedName>
        <fullName evidence="5">CLAVATA3/ESR (CLE)-related protein 25</fullName>
    </recommendedName>
</protein>
<gene>
    <name evidence="3" type="ORF">POTOM_054962</name>
</gene>
<dbReference type="AlphaFoldDB" id="A0A8X7YA01"/>
<evidence type="ECO:0008006" key="5">
    <source>
        <dbReference type="Google" id="ProtNLM"/>
    </source>
</evidence>
<keyword evidence="2" id="KW-0472">Membrane</keyword>
<keyword evidence="2" id="KW-1133">Transmembrane helix</keyword>
<evidence type="ECO:0000313" key="3">
    <source>
        <dbReference type="EMBL" id="KAG6741685.1"/>
    </source>
</evidence>
<evidence type="ECO:0000256" key="2">
    <source>
        <dbReference type="SAM" id="Phobius"/>
    </source>
</evidence>
<dbReference type="PANTHER" id="PTHR34277">
    <property type="entry name" value="CLAVATA3/ESR (CLE)-RELATED PROTEIN 26"/>
    <property type="match status" value="1"/>
</dbReference>
<accession>A0A8X7YA01</accession>
<dbReference type="Proteomes" id="UP000886885">
    <property type="component" value="Chromosome 17D"/>
</dbReference>
<sequence length="139" mass="15695">MGRGGRILRALLGAVIFWGVIWFLYVGILPNHATTLMARIRVPAAGTFQHLKLSGRESHLIRHDMDPNYVSKRRVPNGPDPIHNSAIDFGDYPMIFVQMSILHIMNLVHSAGRLEQTRRDTISSQISGTVRTPTLRRED</sequence>